<dbReference type="Proteomes" id="UP001501323">
    <property type="component" value="Unassembled WGS sequence"/>
</dbReference>
<protein>
    <submittedName>
        <fullName evidence="2">DUF6159 family protein</fullName>
    </submittedName>
</protein>
<evidence type="ECO:0000313" key="3">
    <source>
        <dbReference type="Proteomes" id="UP001501323"/>
    </source>
</evidence>
<dbReference type="InterPro" id="IPR046157">
    <property type="entry name" value="DUF6159"/>
</dbReference>
<sequence>MRAPRQRLHDAGNAWGVIAMFEKFSRSWALVKASAAVLRSDRELMLFPLLSGAATLVVLATFLLPMFALRIFDGGFSAGAAIFGFLFYFCQYSVIIFFNCALVGAALIRLEGGDPTVRDGFDAAKSRLPAIFGYAAIAATVGVLLQGLKGRDNNVLVRLVGSGLGVAWTLATFLVVPVLVSRDIGPIDALRQSVDLLKRTWGENAVGQVGIGAAFGLLTAAMVLVGVGLVVLAAQASVALAVVVAIVAGLAVLLLGIYQAALSGVYSAALYRYAVSHETPAGFKGVALEQAFVPKA</sequence>
<feature type="transmembrane region" description="Helical" evidence="1">
    <location>
        <begin position="46"/>
        <end position="69"/>
    </location>
</feature>
<reference evidence="3" key="1">
    <citation type="journal article" date="2019" name="Int. J. Syst. Evol. Microbiol.">
        <title>The Global Catalogue of Microorganisms (GCM) 10K type strain sequencing project: providing services to taxonomists for standard genome sequencing and annotation.</title>
        <authorList>
            <consortium name="The Broad Institute Genomics Platform"/>
            <consortium name="The Broad Institute Genome Sequencing Center for Infectious Disease"/>
            <person name="Wu L."/>
            <person name="Ma J."/>
        </authorList>
    </citation>
    <scope>NUCLEOTIDE SEQUENCE [LARGE SCALE GENOMIC DNA]</scope>
    <source>
        <strain evidence="3">JCM 18392</strain>
    </source>
</reference>
<organism evidence="2 3">
    <name type="scientific">Luteimonas vadosa</name>
    <dbReference type="NCBI Taxonomy" id="1165507"/>
    <lineage>
        <taxon>Bacteria</taxon>
        <taxon>Pseudomonadati</taxon>
        <taxon>Pseudomonadota</taxon>
        <taxon>Gammaproteobacteria</taxon>
        <taxon>Lysobacterales</taxon>
        <taxon>Lysobacteraceae</taxon>
        <taxon>Luteimonas</taxon>
    </lineage>
</organism>
<proteinExistence type="predicted"/>
<evidence type="ECO:0000313" key="2">
    <source>
        <dbReference type="EMBL" id="GAA4858266.1"/>
    </source>
</evidence>
<feature type="transmembrane region" description="Helical" evidence="1">
    <location>
        <begin position="238"/>
        <end position="261"/>
    </location>
</feature>
<accession>A0ABP9DT34</accession>
<keyword evidence="3" id="KW-1185">Reference proteome</keyword>
<evidence type="ECO:0000256" key="1">
    <source>
        <dbReference type="SAM" id="Phobius"/>
    </source>
</evidence>
<feature type="transmembrane region" description="Helical" evidence="1">
    <location>
        <begin position="205"/>
        <end position="231"/>
    </location>
</feature>
<name>A0ABP9DT34_9GAMM</name>
<feature type="transmembrane region" description="Helical" evidence="1">
    <location>
        <begin position="81"/>
        <end position="108"/>
    </location>
</feature>
<gene>
    <name evidence="2" type="ORF">GCM10023332_07620</name>
</gene>
<feature type="transmembrane region" description="Helical" evidence="1">
    <location>
        <begin position="155"/>
        <end position="180"/>
    </location>
</feature>
<dbReference type="EMBL" id="BAABJY010000001">
    <property type="protein sequence ID" value="GAA4858266.1"/>
    <property type="molecule type" value="Genomic_DNA"/>
</dbReference>
<feature type="transmembrane region" description="Helical" evidence="1">
    <location>
        <begin position="128"/>
        <end position="148"/>
    </location>
</feature>
<comment type="caution">
    <text evidence="2">The sequence shown here is derived from an EMBL/GenBank/DDBJ whole genome shotgun (WGS) entry which is preliminary data.</text>
</comment>
<keyword evidence="1" id="KW-0472">Membrane</keyword>
<keyword evidence="1" id="KW-0812">Transmembrane</keyword>
<dbReference type="Pfam" id="PF19656">
    <property type="entry name" value="DUF6159"/>
    <property type="match status" value="1"/>
</dbReference>
<keyword evidence="1" id="KW-1133">Transmembrane helix</keyword>